<comment type="caution">
    <text evidence="2">The sequence shown here is derived from an EMBL/GenBank/DDBJ whole genome shotgun (WGS) entry which is preliminary data.</text>
</comment>
<keyword evidence="3" id="KW-1185">Reference proteome</keyword>
<gene>
    <name evidence="2" type="ORF">DEM34_03970</name>
</gene>
<dbReference type="EMBL" id="QFFI01000004">
    <property type="protein sequence ID" value="PWG64960.1"/>
    <property type="molecule type" value="Genomic_DNA"/>
</dbReference>
<reference evidence="2 3" key="1">
    <citation type="submission" date="2018-05" db="EMBL/GenBank/DDBJ databases">
        <title>Spiribacter halobius sp. nov., a moderately halophilic bacterium isolated from marine solar saltern.</title>
        <authorList>
            <person name="Zheng W.-S."/>
            <person name="Lu D.-C."/>
            <person name="Du Z.-J."/>
        </authorList>
    </citation>
    <scope>NUCLEOTIDE SEQUENCE [LARGE SCALE GENOMIC DNA]</scope>
    <source>
        <strain evidence="2 3">E85</strain>
    </source>
</reference>
<dbReference type="Proteomes" id="UP000245474">
    <property type="component" value="Unassembled WGS sequence"/>
</dbReference>
<sequence>MVGLFTMILVLVLLGGMHLLIDPESPLRRGERTAGNAAQRDAGASRQAGAGHDADVEPPLRRAA</sequence>
<dbReference type="RefSeq" id="WP_109676483.1">
    <property type="nucleotide sequence ID" value="NZ_CP086615.1"/>
</dbReference>
<name>A0A2U2N746_9GAMM</name>
<feature type="region of interest" description="Disordered" evidence="1">
    <location>
        <begin position="27"/>
        <end position="64"/>
    </location>
</feature>
<accession>A0A2U2N746</accession>
<evidence type="ECO:0000313" key="3">
    <source>
        <dbReference type="Proteomes" id="UP000245474"/>
    </source>
</evidence>
<evidence type="ECO:0000256" key="1">
    <source>
        <dbReference type="SAM" id="MobiDB-lite"/>
    </source>
</evidence>
<proteinExistence type="predicted"/>
<protein>
    <submittedName>
        <fullName evidence="2">Uncharacterized protein</fullName>
    </submittedName>
</protein>
<feature type="compositionally biased region" description="Basic and acidic residues" evidence="1">
    <location>
        <begin position="52"/>
        <end position="64"/>
    </location>
</feature>
<evidence type="ECO:0000313" key="2">
    <source>
        <dbReference type="EMBL" id="PWG64960.1"/>
    </source>
</evidence>
<dbReference type="AlphaFoldDB" id="A0A2U2N746"/>
<organism evidence="2 3">
    <name type="scientific">Sediminicurvatus halobius</name>
    <dbReference type="NCBI Taxonomy" id="2182432"/>
    <lineage>
        <taxon>Bacteria</taxon>
        <taxon>Pseudomonadati</taxon>
        <taxon>Pseudomonadota</taxon>
        <taxon>Gammaproteobacteria</taxon>
        <taxon>Chromatiales</taxon>
        <taxon>Ectothiorhodospiraceae</taxon>
        <taxon>Sediminicurvatus</taxon>
    </lineage>
</organism>